<evidence type="ECO:0000256" key="1">
    <source>
        <dbReference type="ARBA" id="ARBA00022801"/>
    </source>
</evidence>
<dbReference type="InterPro" id="IPR029016">
    <property type="entry name" value="GAF-like_dom_sf"/>
</dbReference>
<dbReference type="SMART" id="SM00065">
    <property type="entry name" value="GAF"/>
    <property type="match status" value="1"/>
</dbReference>
<dbReference type="InterPro" id="IPR015943">
    <property type="entry name" value="WD40/YVTN_repeat-like_dom_sf"/>
</dbReference>
<dbReference type="eggNOG" id="COG2203">
    <property type="taxonomic scope" value="Bacteria"/>
</dbReference>
<protein>
    <submittedName>
        <fullName evidence="5">Two component regulator three Y motif family</fullName>
    </submittedName>
</protein>
<feature type="chain" id="PRO_5002641427" evidence="3">
    <location>
        <begin position="24"/>
        <end position="1336"/>
    </location>
</feature>
<sequence length="1336" mass="154059">MITRYLFLFACLLSTIQSSYCWAQVKNKGLPFIKNYTTDDYHAHDQNWYIGQDKRGIIYVGNSSGLLEFDGVKWRLLEIPNKSTTRSVKMGQDGIMYVGAQNFIGYVDTDSTGKTYVASLMNQVPKDVAGFKDIWDMVVTNEGVICRSRSALFVLKDKKLKAIRPKKRFTTLCLINNQAHFRDFKVGTFKLVQGKLVKVPQFNKKIPMEGFPFGKNKSLLNIFTQLYIYNGDTLTPFAPHIKQFLLDKELYCSTQIDDNHYAFGTSSAGIVILNKAGQVVQHIHKGNGLQSNSVYNLYIDHHHNLWAGLAKGIAFIELNSPFSVLDASSGLEGSTYYTYVHQNKLLTGTSQGFFYKNWLHYENPLKDSIRFKTIPNLVNQTWQFKTFKNQLLAAFNPGILKFNTLQKPVKVQALKKTNGNMWTIISLNKQPNLLMAGGKRGLILLEWKDKQWQVKNVIKGFSKNSRYIQEGKAGTVWVSSDQHGIYKLTLNTPLDSIVNIKFYDKTKGLPANTYNRLFKVNGENMFATENGVYLYDETQDKMVRETKLNKLIGDHKMLVYLRNDAQQGIWYVAHKEAKDKYLEVGLLQKQANGSYKKITNPFRKLRGSFIEKLAPHLNPIDDKNVLFATKEGVIHYAPQKPRIKQPFKVLLREISLTGAKDSIIFGGTFANAQGQMTSLPKQEYQYPIFKYTYNSFRFNVSSTFYADNHKNEFRYRLAGLDKEWSPWTKETYKEYTNLREGSYILHIQTRNLYQEKSPVFTYSFQILPPWHRTIWAYTGYTFVSIILIGVTIKLYTRRLEQQKDKLEKTVEARTAEIRHKNDEILLKNSELEQQKEEIQIQAENLKEANTAIEHKNSALEQQKEEIQIQAEILKTVNNELVSKSDEIEQAYQNVKLLSEIGQEITSKLSLSQIVETVYNNVNNLMDVAEFGIGLYDPKAHTITFNDYIHLGEKMPQLTVPATDENRFGVLCVLRQKEIIVNDVYKEYHNYVESLDSYRQDELLNAFICIPLIVEQEVIGLVSVQSLQSNVYTNYHLNLLRNLAVYITIALQNTDSYTKIELQKFKIETQNQEITASIRYAQKIQAAILPSSKSFEKVFTDHFIIYEPKDIVSGDFYWMSHVKKRVIIDDIPSFEVYSFVAAVDCTGHGVPGAFMSMIGSRLLSEIVNEKKVFDPKKIISKIQEGIRKGLHQKESDNNDGMDICLCRVQYIDDSDKVELIYSNAKRPLYYTHQKKLHQIQRNRFFIGGWIPKQIAQELENHTVQLKRTDILYLSSDGFVDTPNNNRKSFGTKQFITLLEEIMHEPLNVQRTRLLKAKTEYQEEADQRDDIVILGIQL</sequence>
<dbReference type="InterPro" id="IPR011123">
    <property type="entry name" value="Y_Y_Y"/>
</dbReference>
<dbReference type="OrthoDB" id="9806995at2"/>
<accession>A1ZGF6</accession>
<proteinExistence type="predicted"/>
<dbReference type="InterPro" id="IPR036457">
    <property type="entry name" value="PPM-type-like_dom_sf"/>
</dbReference>
<dbReference type="SUPFAM" id="SSF55781">
    <property type="entry name" value="GAF domain-like"/>
    <property type="match status" value="1"/>
</dbReference>
<dbReference type="Pfam" id="PF13185">
    <property type="entry name" value="GAF_2"/>
    <property type="match status" value="1"/>
</dbReference>
<keyword evidence="2" id="KW-0175">Coiled coil</keyword>
<dbReference type="InterPro" id="IPR003018">
    <property type="entry name" value="GAF"/>
</dbReference>
<dbReference type="PANTHER" id="PTHR43156:SF9">
    <property type="entry name" value="HAMP DOMAIN-CONTAINING PROTEIN"/>
    <property type="match status" value="1"/>
</dbReference>
<evidence type="ECO:0000256" key="2">
    <source>
        <dbReference type="SAM" id="Coils"/>
    </source>
</evidence>
<dbReference type="InterPro" id="IPR052016">
    <property type="entry name" value="Bact_Sigma-Reg"/>
</dbReference>
<dbReference type="Pfam" id="PF07228">
    <property type="entry name" value="SpoIIE"/>
    <property type="match status" value="1"/>
</dbReference>
<evidence type="ECO:0000259" key="4">
    <source>
        <dbReference type="SMART" id="SM00065"/>
    </source>
</evidence>
<evidence type="ECO:0000313" key="6">
    <source>
        <dbReference type="Proteomes" id="UP000004095"/>
    </source>
</evidence>
<dbReference type="eggNOG" id="COG3292">
    <property type="taxonomic scope" value="Bacteria"/>
</dbReference>
<keyword evidence="6" id="KW-1185">Reference proteome</keyword>
<dbReference type="EMBL" id="AAWS01000006">
    <property type="protein sequence ID" value="EAY30573.1"/>
    <property type="molecule type" value="Genomic_DNA"/>
</dbReference>
<dbReference type="SUPFAM" id="SSF63829">
    <property type="entry name" value="Calcium-dependent phosphotriesterase"/>
    <property type="match status" value="1"/>
</dbReference>
<comment type="caution">
    <text evidence="5">The sequence shown here is derived from an EMBL/GenBank/DDBJ whole genome shotgun (WGS) entry which is preliminary data.</text>
</comment>
<keyword evidence="1" id="KW-0378">Hydrolase</keyword>
<evidence type="ECO:0000313" key="5">
    <source>
        <dbReference type="EMBL" id="EAY30573.1"/>
    </source>
</evidence>
<dbReference type="RefSeq" id="WP_002694843.1">
    <property type="nucleotide sequence ID" value="NZ_AAWS01000006.1"/>
</dbReference>
<feature type="coiled-coil region" evidence="2">
    <location>
        <begin position="792"/>
        <end position="893"/>
    </location>
</feature>
<dbReference type="eggNOG" id="COG2208">
    <property type="taxonomic scope" value="Bacteria"/>
</dbReference>
<dbReference type="GO" id="GO:0016791">
    <property type="term" value="F:phosphatase activity"/>
    <property type="evidence" value="ECO:0007669"/>
    <property type="project" value="TreeGrafter"/>
</dbReference>
<dbReference type="Proteomes" id="UP000004095">
    <property type="component" value="Unassembled WGS sequence"/>
</dbReference>
<name>A1ZGF6_MICM2</name>
<keyword evidence="3" id="KW-0732">Signal</keyword>
<dbReference type="Gene3D" id="2.130.10.10">
    <property type="entry name" value="YVTN repeat-like/Quinoprotein amine dehydrogenase"/>
    <property type="match status" value="2"/>
</dbReference>
<dbReference type="InterPro" id="IPR001932">
    <property type="entry name" value="PPM-type_phosphatase-like_dom"/>
</dbReference>
<dbReference type="PANTHER" id="PTHR43156">
    <property type="entry name" value="STAGE II SPORULATION PROTEIN E-RELATED"/>
    <property type="match status" value="1"/>
</dbReference>
<dbReference type="Gene3D" id="3.60.40.10">
    <property type="entry name" value="PPM-type phosphatase domain"/>
    <property type="match status" value="1"/>
</dbReference>
<gene>
    <name evidence="5" type="ORF">M23134_03211</name>
</gene>
<evidence type="ECO:0000256" key="3">
    <source>
        <dbReference type="SAM" id="SignalP"/>
    </source>
</evidence>
<reference evidence="5 6" key="1">
    <citation type="submission" date="2007-01" db="EMBL/GenBank/DDBJ databases">
        <authorList>
            <person name="Haygood M."/>
            <person name="Podell S."/>
            <person name="Anderson C."/>
            <person name="Hopkinson B."/>
            <person name="Roe K."/>
            <person name="Barbeau K."/>
            <person name="Gaasterland T."/>
            <person name="Ferriera S."/>
            <person name="Johnson J."/>
            <person name="Kravitz S."/>
            <person name="Beeson K."/>
            <person name="Sutton G."/>
            <person name="Rogers Y.-H."/>
            <person name="Friedman R."/>
            <person name="Frazier M."/>
            <person name="Venter J.C."/>
        </authorList>
    </citation>
    <scope>NUCLEOTIDE SEQUENCE [LARGE SCALE GENOMIC DNA]</scope>
    <source>
        <strain evidence="5 6">ATCC 23134</strain>
    </source>
</reference>
<dbReference type="Gene3D" id="3.30.450.40">
    <property type="match status" value="1"/>
</dbReference>
<dbReference type="Pfam" id="PF07495">
    <property type="entry name" value="Y_Y_Y"/>
    <property type="match status" value="1"/>
</dbReference>
<organism evidence="5 6">
    <name type="scientific">Microscilla marina ATCC 23134</name>
    <dbReference type="NCBI Taxonomy" id="313606"/>
    <lineage>
        <taxon>Bacteria</taxon>
        <taxon>Pseudomonadati</taxon>
        <taxon>Bacteroidota</taxon>
        <taxon>Cytophagia</taxon>
        <taxon>Cytophagales</taxon>
        <taxon>Microscillaceae</taxon>
        <taxon>Microscilla</taxon>
    </lineage>
</organism>
<feature type="signal peptide" evidence="3">
    <location>
        <begin position="1"/>
        <end position="23"/>
    </location>
</feature>
<feature type="domain" description="GAF" evidence="4">
    <location>
        <begin position="909"/>
        <end position="1060"/>
    </location>
</feature>
<dbReference type="Gene3D" id="2.60.40.10">
    <property type="entry name" value="Immunoglobulins"/>
    <property type="match status" value="1"/>
</dbReference>
<dbReference type="InterPro" id="IPR013783">
    <property type="entry name" value="Ig-like_fold"/>
</dbReference>